<evidence type="ECO:0000313" key="7">
    <source>
        <dbReference type="Proteomes" id="UP000015381"/>
    </source>
</evidence>
<feature type="compositionally biased region" description="Acidic residues" evidence="1">
    <location>
        <begin position="39"/>
        <end position="49"/>
    </location>
</feature>
<dbReference type="KEGG" id="hti:HTIA_2590"/>
<reference evidence="5 6" key="2">
    <citation type="journal article" date="2013" name="PLoS ONE">
        <title>INDIGO - INtegrated Data Warehouse of MIcrobial GenOmes with Examples from the Red Sea Extremophiles.</title>
        <authorList>
            <person name="Alam I."/>
            <person name="Antunes A."/>
            <person name="Kamau A.A."/>
            <person name="Ba Alawi W."/>
            <person name="Kalkatawi M."/>
            <person name="Stingl U."/>
            <person name="Bajic V.B."/>
        </authorList>
    </citation>
    <scope>NUCLEOTIDE SEQUENCE [LARGE SCALE GENOMIC DNA]</scope>
    <source>
        <strain evidence="5 6">SARL4B</strain>
    </source>
</reference>
<reference evidence="5 6" key="1">
    <citation type="journal article" date="2011" name="J. Bacteriol.">
        <title>Genome sequence of Halorhabdus tiamatea, the first archaeon isolated from a deep-sea anoxic brine lake.</title>
        <authorList>
            <person name="Antunes A."/>
            <person name="Alam I."/>
            <person name="Bajic V.B."/>
            <person name="Stingl U."/>
        </authorList>
    </citation>
    <scope>NUCLEOTIDE SEQUENCE [LARGE SCALE GENOMIC DNA]</scope>
    <source>
        <strain evidence="5 6">SARL4B</strain>
    </source>
</reference>
<dbReference type="Proteomes" id="UP000015381">
    <property type="component" value="Chromosome I"/>
</dbReference>
<name>F7PQQ1_9EURY</name>
<sequence>MADDEWNDDAVDVAAGAGPSDDSTDEDADDAEGWRFSLDDLEDDGGGDTDNDREANGFSLYGEIEAGSPSAENALFVAVGLALGLVVVAGLFL</sequence>
<evidence type="ECO:0000256" key="2">
    <source>
        <dbReference type="SAM" id="Phobius"/>
    </source>
</evidence>
<dbReference type="Proteomes" id="UP000003861">
    <property type="component" value="Unassembled WGS sequence"/>
</dbReference>
<evidence type="ECO:0000313" key="4">
    <source>
        <dbReference type="EMBL" id="CCQ34696.1"/>
    </source>
</evidence>
<dbReference type="RefSeq" id="WP_008528486.1">
    <property type="nucleotide sequence ID" value="NC_021921.1"/>
</dbReference>
<keyword evidence="2" id="KW-0472">Membrane</keyword>
<dbReference type="InterPro" id="IPR055736">
    <property type="entry name" value="DUF7312"/>
</dbReference>
<evidence type="ECO:0000259" key="3">
    <source>
        <dbReference type="Pfam" id="PF23994"/>
    </source>
</evidence>
<evidence type="ECO:0000313" key="5">
    <source>
        <dbReference type="EMBL" id="ERJ04724.1"/>
    </source>
</evidence>
<organism evidence="5 6">
    <name type="scientific">Halorhabdus tiamatea SARL4B</name>
    <dbReference type="NCBI Taxonomy" id="1033806"/>
    <lineage>
        <taxon>Archaea</taxon>
        <taxon>Methanobacteriati</taxon>
        <taxon>Methanobacteriota</taxon>
        <taxon>Stenosarchaea group</taxon>
        <taxon>Halobacteria</taxon>
        <taxon>Halobacteriales</taxon>
        <taxon>Haloarculaceae</taxon>
        <taxon>Halorhabdus</taxon>
    </lineage>
</organism>
<keyword evidence="2" id="KW-0812">Transmembrane</keyword>
<dbReference type="EMBL" id="HF571520">
    <property type="protein sequence ID" value="CCQ34696.1"/>
    <property type="molecule type" value="Genomic_DNA"/>
</dbReference>
<reference evidence="4 7" key="3">
    <citation type="journal article" date="2014" name="Environ. Microbiol.">
        <title>Halorhabdus tiamatea: proteogenomics and glycosidase activity measurements identify the first cultivated euryarchaeon from a deep-sea anoxic brine lake as potential polysaccharide degrader.</title>
        <authorList>
            <person name="Werner J."/>
            <person name="Ferrer M."/>
            <person name="Michel G."/>
            <person name="Mann A.J."/>
            <person name="Huang S."/>
            <person name="Juarez S."/>
            <person name="Ciordia S."/>
            <person name="Albar J.P."/>
            <person name="Alcaide M."/>
            <person name="La Cono V."/>
            <person name="Yakimov M.M."/>
            <person name="Antunes A."/>
            <person name="Taborda M."/>
            <person name="Da Costa M.S."/>
            <person name="Amann R.I."/>
            <person name="Gloeckner F.O."/>
            <person name="Golyshina O.V."/>
            <person name="Golyshin P.N."/>
            <person name="Teeling H."/>
        </authorList>
    </citation>
    <scope>NUCLEOTIDE SEQUENCE [LARGE SCALE GENOMIC DNA]</scope>
    <source>
        <strain evidence="7">SARL4B</strain>
        <strain evidence="4">Type strain: SARL4B</strain>
    </source>
</reference>
<evidence type="ECO:0000256" key="1">
    <source>
        <dbReference type="SAM" id="MobiDB-lite"/>
    </source>
</evidence>
<keyword evidence="7" id="KW-1185">Reference proteome</keyword>
<dbReference type="GeneID" id="23798868"/>
<evidence type="ECO:0000313" key="6">
    <source>
        <dbReference type="Proteomes" id="UP000003861"/>
    </source>
</evidence>
<dbReference type="STRING" id="1033806.HTIA_2590"/>
<feature type="compositionally biased region" description="Acidic residues" evidence="1">
    <location>
        <begin position="1"/>
        <end position="11"/>
    </location>
</feature>
<feature type="compositionally biased region" description="Acidic residues" evidence="1">
    <location>
        <begin position="22"/>
        <end position="31"/>
    </location>
</feature>
<protein>
    <recommendedName>
        <fullName evidence="3">DUF7312 domain-containing protein</fullName>
    </recommendedName>
</protein>
<gene>
    <name evidence="5" type="ORF">HLRTI_003317</name>
    <name evidence="4" type="ORF">HTIA_2590</name>
</gene>
<dbReference type="Pfam" id="PF23994">
    <property type="entry name" value="DUF7312"/>
    <property type="match status" value="1"/>
</dbReference>
<feature type="domain" description="DUF7312" evidence="3">
    <location>
        <begin position="32"/>
        <end position="90"/>
    </location>
</feature>
<dbReference type="eggNOG" id="arCOG09213">
    <property type="taxonomic scope" value="Archaea"/>
</dbReference>
<keyword evidence="2" id="KW-1133">Transmembrane helix</keyword>
<feature type="compositionally biased region" description="Low complexity" evidence="1">
    <location>
        <begin position="12"/>
        <end position="21"/>
    </location>
</feature>
<feature type="transmembrane region" description="Helical" evidence="2">
    <location>
        <begin position="74"/>
        <end position="92"/>
    </location>
</feature>
<dbReference type="EMBL" id="AFNT02000060">
    <property type="protein sequence ID" value="ERJ04724.1"/>
    <property type="molecule type" value="Genomic_DNA"/>
</dbReference>
<accession>F7PQQ1</accession>
<feature type="region of interest" description="Disordered" evidence="1">
    <location>
        <begin position="1"/>
        <end position="56"/>
    </location>
</feature>
<dbReference type="AlphaFoldDB" id="F7PQQ1"/>
<proteinExistence type="predicted"/>
<dbReference type="HOGENOM" id="CLU_2419966_0_0_2"/>